<dbReference type="GO" id="GO:0045059">
    <property type="term" value="P:positive thymic T cell selection"/>
    <property type="evidence" value="ECO:0007669"/>
    <property type="project" value="TreeGrafter"/>
</dbReference>
<feature type="signal peptide" evidence="3">
    <location>
        <begin position="1"/>
        <end position="19"/>
    </location>
</feature>
<dbReference type="GO" id="GO:0009897">
    <property type="term" value="C:external side of plasma membrane"/>
    <property type="evidence" value="ECO:0007669"/>
    <property type="project" value="TreeGrafter"/>
</dbReference>
<dbReference type="Ensembl" id="ENSMALT00000028285.1">
    <property type="protein sequence ID" value="ENSMALP00000027773.1"/>
    <property type="gene ID" value="ENSMALG00000019269.1"/>
</dbReference>
<evidence type="ECO:0000313" key="5">
    <source>
        <dbReference type="Proteomes" id="UP000261600"/>
    </source>
</evidence>
<keyword evidence="2" id="KW-0472">Membrane</keyword>
<dbReference type="STRING" id="43700.ENSMALP00000027773"/>
<dbReference type="Gene3D" id="1.10.287.770">
    <property type="entry name" value="YojJ-like"/>
    <property type="match status" value="1"/>
</dbReference>
<dbReference type="GO" id="GO:0042105">
    <property type="term" value="C:alpha-beta T cell receptor complex"/>
    <property type="evidence" value="ECO:0007669"/>
    <property type="project" value="TreeGrafter"/>
</dbReference>
<feature type="transmembrane region" description="Helical" evidence="2">
    <location>
        <begin position="87"/>
        <end position="109"/>
    </location>
</feature>
<dbReference type="GO" id="GO:0007166">
    <property type="term" value="P:cell surface receptor signaling pathway"/>
    <property type="evidence" value="ECO:0007669"/>
    <property type="project" value="TreeGrafter"/>
</dbReference>
<dbReference type="PANTHER" id="PTHR10570">
    <property type="entry name" value="T-CELL SURFACE GLYCOPROTEIN CD3 GAMMA CHAIN / DELTA CHAIN"/>
    <property type="match status" value="1"/>
</dbReference>
<dbReference type="AlphaFoldDB" id="A0A3Q3KFE1"/>
<dbReference type="Proteomes" id="UP000261600">
    <property type="component" value="Unplaced"/>
</dbReference>
<reference evidence="4" key="1">
    <citation type="submission" date="2025-08" db="UniProtKB">
        <authorList>
            <consortium name="Ensembl"/>
        </authorList>
    </citation>
    <scope>IDENTIFICATION</scope>
</reference>
<accession>A0A3Q3KFE1</accession>
<sequence>MKCHLVLAECLLLWILTENITVHYHPDGIKLECPVGYDFESGNKSMVLEYKDENSKEYVCSTDTQDVQIFVKFRTCDNCIELDPASIAGIVIGEVVATVMVGVAVYLIASQAQVRPVTSYKKSSDRQHLVPNEMNSRAPNDHYERLKPTHKDMYDVIHNRK</sequence>
<keyword evidence="3" id="KW-0732">Signal</keyword>
<keyword evidence="2" id="KW-0812">Transmembrane</keyword>
<dbReference type="GO" id="GO:0004888">
    <property type="term" value="F:transmembrane signaling receptor activity"/>
    <property type="evidence" value="ECO:0007669"/>
    <property type="project" value="TreeGrafter"/>
</dbReference>
<protein>
    <recommendedName>
        <fullName evidence="6">CD3 gamma/delta subunit Ig-like domain-containing protein</fullName>
    </recommendedName>
</protein>
<reference evidence="4" key="2">
    <citation type="submission" date="2025-09" db="UniProtKB">
        <authorList>
            <consortium name="Ensembl"/>
        </authorList>
    </citation>
    <scope>IDENTIFICATION</scope>
</reference>
<dbReference type="PANTHER" id="PTHR10570:SF8">
    <property type="entry name" value="T-CELL SURFACE GLYCOPROTEIN CD3 GAMMA CHAIN"/>
    <property type="match status" value="1"/>
</dbReference>
<keyword evidence="2" id="KW-1133">Transmembrane helix</keyword>
<organism evidence="4 5">
    <name type="scientific">Monopterus albus</name>
    <name type="common">Swamp eel</name>
    <dbReference type="NCBI Taxonomy" id="43700"/>
    <lineage>
        <taxon>Eukaryota</taxon>
        <taxon>Metazoa</taxon>
        <taxon>Chordata</taxon>
        <taxon>Craniata</taxon>
        <taxon>Vertebrata</taxon>
        <taxon>Euteleostomi</taxon>
        <taxon>Actinopterygii</taxon>
        <taxon>Neopterygii</taxon>
        <taxon>Teleostei</taxon>
        <taxon>Neoteleostei</taxon>
        <taxon>Acanthomorphata</taxon>
        <taxon>Anabantaria</taxon>
        <taxon>Synbranchiformes</taxon>
        <taxon>Synbranchidae</taxon>
        <taxon>Monopterus</taxon>
    </lineage>
</organism>
<evidence type="ECO:0000256" key="2">
    <source>
        <dbReference type="SAM" id="Phobius"/>
    </source>
</evidence>
<dbReference type="InterPro" id="IPR015484">
    <property type="entry name" value="CD3_esu/gsu/dsu"/>
</dbReference>
<name>A0A3Q3KFE1_MONAL</name>
<evidence type="ECO:0000256" key="3">
    <source>
        <dbReference type="SAM" id="SignalP"/>
    </source>
</evidence>
<evidence type="ECO:0000256" key="1">
    <source>
        <dbReference type="SAM" id="MobiDB-lite"/>
    </source>
</evidence>
<feature type="region of interest" description="Disordered" evidence="1">
    <location>
        <begin position="120"/>
        <end position="143"/>
    </location>
</feature>
<feature type="chain" id="PRO_5018555057" description="CD3 gamma/delta subunit Ig-like domain-containing protein" evidence="3">
    <location>
        <begin position="20"/>
        <end position="161"/>
    </location>
</feature>
<proteinExistence type="predicted"/>
<evidence type="ECO:0008006" key="6">
    <source>
        <dbReference type="Google" id="ProtNLM"/>
    </source>
</evidence>
<keyword evidence="5" id="KW-1185">Reference proteome</keyword>
<evidence type="ECO:0000313" key="4">
    <source>
        <dbReference type="Ensembl" id="ENSMALP00000027773.1"/>
    </source>
</evidence>